<feature type="region of interest" description="Disordered" evidence="1">
    <location>
        <begin position="350"/>
        <end position="626"/>
    </location>
</feature>
<feature type="compositionally biased region" description="Low complexity" evidence="1">
    <location>
        <begin position="312"/>
        <end position="322"/>
    </location>
</feature>
<dbReference type="PANTHER" id="PTHR28535:SF1">
    <property type="entry name" value="PROTEIN ZGRF1"/>
    <property type="match status" value="1"/>
</dbReference>
<evidence type="ECO:0000313" key="3">
    <source>
        <dbReference type="EMBL" id="KAJ9612535.1"/>
    </source>
</evidence>
<feature type="domain" description="5'-3' DNA helicase ZGRF1-like N-terminal" evidence="2">
    <location>
        <begin position="28"/>
        <end position="108"/>
    </location>
</feature>
<dbReference type="AlphaFoldDB" id="A0AA38XFI4"/>
<dbReference type="InterPro" id="IPR018838">
    <property type="entry name" value="ZGRF1-like_N"/>
</dbReference>
<feature type="compositionally biased region" description="Acidic residues" evidence="1">
    <location>
        <begin position="232"/>
        <end position="243"/>
    </location>
</feature>
<reference evidence="3" key="1">
    <citation type="submission" date="2022-10" db="EMBL/GenBank/DDBJ databases">
        <title>Culturing micro-colonial fungi from biological soil crusts in the Mojave desert and describing Neophaeococcomyces mojavensis, and introducing the new genera and species Taxawa tesnikishii.</title>
        <authorList>
            <person name="Kurbessoian T."/>
            <person name="Stajich J.E."/>
        </authorList>
    </citation>
    <scope>NUCLEOTIDE SEQUENCE</scope>
    <source>
        <strain evidence="3">TK_41</strain>
    </source>
</reference>
<feature type="compositionally biased region" description="Basic and acidic residues" evidence="1">
    <location>
        <begin position="577"/>
        <end position="610"/>
    </location>
</feature>
<feature type="compositionally biased region" description="Polar residues" evidence="1">
    <location>
        <begin position="132"/>
        <end position="143"/>
    </location>
</feature>
<name>A0AA38XFI4_9EURO</name>
<feature type="compositionally biased region" description="Basic and acidic residues" evidence="1">
    <location>
        <begin position="378"/>
        <end position="395"/>
    </location>
</feature>
<keyword evidence="4" id="KW-1185">Reference proteome</keyword>
<dbReference type="GO" id="GO:0006302">
    <property type="term" value="P:double-strand break repair"/>
    <property type="evidence" value="ECO:0007669"/>
    <property type="project" value="TreeGrafter"/>
</dbReference>
<comment type="caution">
    <text evidence="3">The sequence shown here is derived from an EMBL/GenBank/DDBJ whole genome shotgun (WGS) entry which is preliminary data.</text>
</comment>
<feature type="compositionally biased region" description="Basic and acidic residues" evidence="1">
    <location>
        <begin position="499"/>
        <end position="512"/>
    </location>
</feature>
<dbReference type="InterPro" id="IPR052800">
    <property type="entry name" value="DNA_Repair_Helicase_ZGRF1"/>
</dbReference>
<feature type="compositionally biased region" description="Basic and acidic residues" evidence="1">
    <location>
        <begin position="293"/>
        <end position="302"/>
    </location>
</feature>
<feature type="compositionally biased region" description="Polar residues" evidence="1">
    <location>
        <begin position="361"/>
        <end position="376"/>
    </location>
</feature>
<dbReference type="GO" id="GO:0035861">
    <property type="term" value="C:site of double-strand break"/>
    <property type="evidence" value="ECO:0007669"/>
    <property type="project" value="TreeGrafter"/>
</dbReference>
<feature type="compositionally biased region" description="Pro residues" evidence="1">
    <location>
        <begin position="209"/>
        <end position="223"/>
    </location>
</feature>
<dbReference type="PANTHER" id="PTHR28535">
    <property type="entry name" value="ZINC FINGER GRF-TYPE CONTAINING 1"/>
    <property type="match status" value="1"/>
</dbReference>
<evidence type="ECO:0000256" key="1">
    <source>
        <dbReference type="SAM" id="MobiDB-lite"/>
    </source>
</evidence>
<evidence type="ECO:0000313" key="4">
    <source>
        <dbReference type="Proteomes" id="UP001172673"/>
    </source>
</evidence>
<proteinExistence type="predicted"/>
<dbReference type="GO" id="GO:0005634">
    <property type="term" value="C:nucleus"/>
    <property type="evidence" value="ECO:0007669"/>
    <property type="project" value="TreeGrafter"/>
</dbReference>
<organism evidence="3 4">
    <name type="scientific">Cladophialophora chaetospira</name>
    <dbReference type="NCBI Taxonomy" id="386627"/>
    <lineage>
        <taxon>Eukaryota</taxon>
        <taxon>Fungi</taxon>
        <taxon>Dikarya</taxon>
        <taxon>Ascomycota</taxon>
        <taxon>Pezizomycotina</taxon>
        <taxon>Eurotiomycetes</taxon>
        <taxon>Chaetothyriomycetidae</taxon>
        <taxon>Chaetothyriales</taxon>
        <taxon>Herpotrichiellaceae</taxon>
        <taxon>Cladophialophora</taxon>
    </lineage>
</organism>
<dbReference type="EMBL" id="JAPDRK010000005">
    <property type="protein sequence ID" value="KAJ9612535.1"/>
    <property type="molecule type" value="Genomic_DNA"/>
</dbReference>
<feature type="compositionally biased region" description="Polar residues" evidence="1">
    <location>
        <begin position="396"/>
        <end position="408"/>
    </location>
</feature>
<evidence type="ECO:0000259" key="2">
    <source>
        <dbReference type="Pfam" id="PF10382"/>
    </source>
</evidence>
<feature type="region of interest" description="Disordered" evidence="1">
    <location>
        <begin position="106"/>
        <end position="322"/>
    </location>
</feature>
<gene>
    <name evidence="3" type="ORF">H2200_004132</name>
</gene>
<sequence length="804" mass="89298">MATLTSTHRGFGSSASLTVAPTENTAPVHEFRCLYTRDLHKKAKKWHDGSLKFHAFNRRVMAYDDDRVFIGDLHYRQEEDFGEGIELRLDRGVLVEVGERLGETQTDLAPILDRNRTEKAPSPRGQPAFFSSRPQPTAQSQRPKSLMEVLGPSQSRRGRARILYQSPYEQRHTSARVEPAEPPQKRQRLSSDKENNPIEVRQPARPARPSLPQPVQPSKPVPHPSRQNEPPIEFEEVFDLSPDEEPRRRPSKPATLTVKPVNNSKAQKKHPLTSGHLHPKQPSLNGSKASNARVERDKEVRRNSQSPTNPKTSTTRAISTASRLSVPGTARLLLSLPKSRRKLTCTLPFQCGPSIAADPGNASQPLPRSESLTSLPSPEKESLHAEIDSLQKDKNVTTLRGGTPSPRSITPLPPDDFARNSSPLFMPENDMNPGLPPRDETLVQDEFPFSDVGDSDPFESLDQLEISHQSSAGGARARTPETQGALQEQEGTAEEAEGEQQRLADRRDEGFKTDSPIQRPDVLDFLSQTDSGFEPETRTREQTGVDAKGQSLTDPSKTARSERLTSNTRVEPGTLAEKGKRDDAAGQNRRIEPARRTEEAKAIRVQRQVEAEGENSSNIQPPSEIYLPLQPRFEDGSAEPQIITKQPAPAVGPAPLCGGRPFRRVLSENDALEDDEATLVPRPAVPKERSPLQVLENLSTQRSSAKFKSPMKVQRCASDTLALKTAPHQAFKPTDLGGKGPTGPWTIDEAFLLFEIWPTEIEKPPYWADTPPQRIQRADPEPIRHDWGGITTARQFLRDDVNVL</sequence>
<dbReference type="Pfam" id="PF10382">
    <property type="entry name" value="ZGRF1-like_N"/>
    <property type="match status" value="1"/>
</dbReference>
<protein>
    <recommendedName>
        <fullName evidence="2">5'-3' DNA helicase ZGRF1-like N-terminal domain-containing protein</fullName>
    </recommendedName>
</protein>
<accession>A0AA38XFI4</accession>
<dbReference type="Proteomes" id="UP001172673">
    <property type="component" value="Unassembled WGS sequence"/>
</dbReference>